<dbReference type="KEGG" id="phu:Phum_PHUM492360"/>
<dbReference type="eggNOG" id="KOG3528">
    <property type="taxonomic scope" value="Eukaryota"/>
</dbReference>
<dbReference type="Gene3D" id="2.30.42.10">
    <property type="match status" value="1"/>
</dbReference>
<dbReference type="InterPro" id="IPR011993">
    <property type="entry name" value="PH-like_dom_sf"/>
</dbReference>
<dbReference type="InterPro" id="IPR035892">
    <property type="entry name" value="C2_domain_sf"/>
</dbReference>
<sequence>MHVHERNSRGSVRKVALVPSAERTFFRTPVHRESSCPNFNETFSFNFHSEDLNKHILVSVWHRDRDNRKSEFLGCVSLAVKNAIKKEISGWFRLVAQSGGSKSSSNQQRPIQSNCGLSTTGSPSMMAHRSGNQKFDELIPFDDEPRSSPPDKHNNKYSIKKKLNDDSSFLRHLELEPIDGEGGRVPLPEAIAKGGRTPFTTTKQLTKQPGGGFGFSIAWVQPPRVERVEAGQPADRAGIRPGDFVIFVDRFNVVTMSEEEILDIIKSCGNELTLEIYRKSNANGCLVEPPIALPSTMQTSVEYNNSSRWSGTCYAPTGTTNTTTTTTTSTSFDFAKRRLHLPQVAFTNEVSTLNPEESRKKAIYQLLSKEQNYATNLQFGINRFSVPLLERKEFINQKQHQILFQNIEEILRLTEDTLEQAINEEVDLTGDSIGRLYFKRIQVLKPAYRRYCSGIKRADCVLAEKFKNNEFNRFCAEPPVPRKRPDLTTFLHKPLEHYRELLKHLQIIFNLTKSPDTDHAALSRVVNDMQSSFREVTGGLMEPEVEGRPLLSVQDLESRLVFTRCKPFVLSIPGRQWIFGGDLSKIEGRTVHPFWALLFTDMMIFAKVSRDRVLFITEEPLSLLAVSQAFFNIRKKANEFRLLLSNNSPGMDSPANSTTCGPDIVLSRTPKKNTKFKSIALRAPTPELKAVWQNLIQRQIIHLNTTRGLTPSTSPLESPDPPTTISAATLDTISLKRQMRLPQVYSCSPNHVPRDDEDETSSPPPEKFYYEPLLTPDSATTFG</sequence>
<dbReference type="SUPFAM" id="SSF48065">
    <property type="entry name" value="DBL homology domain (DH-domain)"/>
    <property type="match status" value="1"/>
</dbReference>
<evidence type="ECO:0000313" key="5">
    <source>
        <dbReference type="EMBL" id="EEB17907.1"/>
    </source>
</evidence>
<dbReference type="eggNOG" id="KOG3589">
    <property type="taxonomic scope" value="Eukaryota"/>
</dbReference>
<dbReference type="Pfam" id="PF00168">
    <property type="entry name" value="C2"/>
    <property type="match status" value="1"/>
</dbReference>
<dbReference type="Gene3D" id="2.60.40.150">
    <property type="entry name" value="C2 domain"/>
    <property type="match status" value="1"/>
</dbReference>
<dbReference type="EnsemblMetazoa" id="PHUM492360-RA">
    <property type="protein sequence ID" value="PHUM492360-PA"/>
    <property type="gene ID" value="PHUM492360"/>
</dbReference>
<gene>
    <name evidence="6" type="primary">8235939</name>
    <name evidence="5" type="ORF">Phum_PHUM492360</name>
</gene>
<reference evidence="5" key="2">
    <citation type="submission" date="2007-04" db="EMBL/GenBank/DDBJ databases">
        <title>The genome of the human body louse.</title>
        <authorList>
            <consortium name="The Human Body Louse Genome Consortium"/>
            <person name="Kirkness E."/>
            <person name="Walenz B."/>
            <person name="Hass B."/>
            <person name="Bruggner R."/>
            <person name="Strausberg R."/>
        </authorList>
    </citation>
    <scope>NUCLEOTIDE SEQUENCE</scope>
    <source>
        <strain evidence="5">USDA</strain>
    </source>
</reference>
<dbReference type="Gene3D" id="2.30.29.30">
    <property type="entry name" value="Pleckstrin-homology domain (PH domain)/Phosphotyrosine-binding domain (PTB)"/>
    <property type="match status" value="1"/>
</dbReference>
<feature type="compositionally biased region" description="Basic and acidic residues" evidence="1">
    <location>
        <begin position="143"/>
        <end position="154"/>
    </location>
</feature>
<dbReference type="EMBL" id="AAZO01005955">
    <property type="status" value="NOT_ANNOTATED_CDS"/>
    <property type="molecule type" value="Genomic_DNA"/>
</dbReference>
<organism>
    <name type="scientific">Pediculus humanus subsp. corporis</name>
    <name type="common">Body louse</name>
    <dbReference type="NCBI Taxonomy" id="121224"/>
    <lineage>
        <taxon>Eukaryota</taxon>
        <taxon>Metazoa</taxon>
        <taxon>Ecdysozoa</taxon>
        <taxon>Arthropoda</taxon>
        <taxon>Hexapoda</taxon>
        <taxon>Insecta</taxon>
        <taxon>Pterygota</taxon>
        <taxon>Neoptera</taxon>
        <taxon>Paraneoptera</taxon>
        <taxon>Psocodea</taxon>
        <taxon>Troctomorpha</taxon>
        <taxon>Phthiraptera</taxon>
        <taxon>Anoplura</taxon>
        <taxon>Pediculidae</taxon>
        <taxon>Pediculus</taxon>
    </lineage>
</organism>
<feature type="region of interest" description="Disordered" evidence="1">
    <location>
        <begin position="744"/>
        <end position="783"/>
    </location>
</feature>
<dbReference type="InterPro" id="IPR000008">
    <property type="entry name" value="C2_dom"/>
</dbReference>
<dbReference type="EMBL" id="DS235824">
    <property type="protein sequence ID" value="EEB17907.1"/>
    <property type="molecule type" value="Genomic_DNA"/>
</dbReference>
<dbReference type="eggNOG" id="KOG3522">
    <property type="taxonomic scope" value="Eukaryota"/>
</dbReference>
<dbReference type="Proteomes" id="UP000009046">
    <property type="component" value="Unassembled WGS sequence"/>
</dbReference>
<evidence type="ECO:0000259" key="4">
    <source>
        <dbReference type="PROSITE" id="PS50106"/>
    </source>
</evidence>
<evidence type="ECO:0000313" key="6">
    <source>
        <dbReference type="EnsemblMetazoa" id="PHUM492360-PA"/>
    </source>
</evidence>
<dbReference type="CDD" id="cd00136">
    <property type="entry name" value="PDZ_canonical"/>
    <property type="match status" value="1"/>
</dbReference>
<accession>E0VX01</accession>
<evidence type="ECO:0000259" key="2">
    <source>
        <dbReference type="PROSITE" id="PS50004"/>
    </source>
</evidence>
<dbReference type="OrthoDB" id="410721at2759"/>
<dbReference type="STRING" id="121224.E0VX01"/>
<feature type="region of interest" description="Disordered" evidence="1">
    <location>
        <begin position="99"/>
        <end position="160"/>
    </location>
</feature>
<dbReference type="GO" id="GO:0005085">
    <property type="term" value="F:guanyl-nucleotide exchange factor activity"/>
    <property type="evidence" value="ECO:0007669"/>
    <property type="project" value="InterPro"/>
</dbReference>
<dbReference type="PROSITE" id="PS50010">
    <property type="entry name" value="DH_2"/>
    <property type="match status" value="1"/>
</dbReference>
<evidence type="ECO:0000313" key="7">
    <source>
        <dbReference type="Proteomes" id="UP000009046"/>
    </source>
</evidence>
<feature type="domain" description="C2" evidence="2">
    <location>
        <begin position="1"/>
        <end position="92"/>
    </location>
</feature>
<dbReference type="PANTHER" id="PTHR46848:SF1">
    <property type="entry name" value="REGULATOR OF G-PROTEIN SIGNALING 3"/>
    <property type="match status" value="1"/>
</dbReference>
<name>E0VX01_PEDHC</name>
<dbReference type="Pfam" id="PF00595">
    <property type="entry name" value="PDZ"/>
    <property type="match status" value="1"/>
</dbReference>
<feature type="compositionally biased region" description="Polar residues" evidence="1">
    <location>
        <begin position="106"/>
        <end position="123"/>
    </location>
</feature>
<dbReference type="InterPro" id="IPR035899">
    <property type="entry name" value="DBL_dom_sf"/>
</dbReference>
<dbReference type="Pfam" id="PF00621">
    <property type="entry name" value="RhoGEF"/>
    <property type="match status" value="1"/>
</dbReference>
<feature type="domain" description="PDZ" evidence="4">
    <location>
        <begin position="202"/>
        <end position="280"/>
    </location>
</feature>
<dbReference type="RefSeq" id="XP_002430645.1">
    <property type="nucleotide sequence ID" value="XM_002430600.1"/>
</dbReference>
<dbReference type="SUPFAM" id="SSF49562">
    <property type="entry name" value="C2 domain (Calcium/lipid-binding domain, CaLB)"/>
    <property type="match status" value="1"/>
</dbReference>
<protein>
    <submittedName>
        <fullName evidence="5 6">Uncharacterized protein</fullName>
    </submittedName>
</protein>
<dbReference type="SUPFAM" id="SSF50729">
    <property type="entry name" value="PH domain-like"/>
    <property type="match status" value="1"/>
</dbReference>
<evidence type="ECO:0000256" key="1">
    <source>
        <dbReference type="SAM" id="MobiDB-lite"/>
    </source>
</evidence>
<dbReference type="VEuPathDB" id="VectorBase:PHUM492360"/>
<dbReference type="PROSITE" id="PS50106">
    <property type="entry name" value="PDZ"/>
    <property type="match status" value="1"/>
</dbReference>
<dbReference type="GeneID" id="8235939"/>
<dbReference type="SMART" id="SM00228">
    <property type="entry name" value="PDZ"/>
    <property type="match status" value="1"/>
</dbReference>
<dbReference type="Gene3D" id="1.20.900.10">
    <property type="entry name" value="Dbl homology (DH) domain"/>
    <property type="match status" value="1"/>
</dbReference>
<dbReference type="HOGENOM" id="CLU_013905_0_0_1"/>
<dbReference type="InterPro" id="IPR036034">
    <property type="entry name" value="PDZ_sf"/>
</dbReference>
<dbReference type="AlphaFoldDB" id="E0VX01"/>
<reference evidence="5" key="1">
    <citation type="submission" date="2007-04" db="EMBL/GenBank/DDBJ databases">
        <title>Annotation of Pediculus humanus corporis strain USDA.</title>
        <authorList>
            <person name="Kirkness E."/>
            <person name="Hannick L."/>
            <person name="Hass B."/>
            <person name="Bruggner R."/>
            <person name="Lawson D."/>
            <person name="Bidwell S."/>
            <person name="Joardar V."/>
            <person name="Caler E."/>
            <person name="Walenz B."/>
            <person name="Inman J."/>
            <person name="Schobel S."/>
            <person name="Galinsky K."/>
            <person name="Amedeo P."/>
            <person name="Strausberg R."/>
        </authorList>
    </citation>
    <scope>NUCLEOTIDE SEQUENCE</scope>
    <source>
        <strain evidence="5">USDA</strain>
    </source>
</reference>
<dbReference type="GO" id="GO:0005886">
    <property type="term" value="C:plasma membrane"/>
    <property type="evidence" value="ECO:0007669"/>
    <property type="project" value="TreeGrafter"/>
</dbReference>
<dbReference type="InterPro" id="IPR000219">
    <property type="entry name" value="DH_dom"/>
</dbReference>
<reference evidence="6" key="3">
    <citation type="submission" date="2020-05" db="UniProtKB">
        <authorList>
            <consortium name="EnsemblMetazoa"/>
        </authorList>
    </citation>
    <scope>IDENTIFICATION</scope>
    <source>
        <strain evidence="6">USDA</strain>
    </source>
</reference>
<feature type="domain" description="DH" evidence="3">
    <location>
        <begin position="358"/>
        <end position="539"/>
    </location>
</feature>
<dbReference type="OMA" id="GMDSPAN"/>
<dbReference type="GO" id="GO:0005634">
    <property type="term" value="C:nucleus"/>
    <property type="evidence" value="ECO:0007669"/>
    <property type="project" value="TreeGrafter"/>
</dbReference>
<dbReference type="CTD" id="8235939"/>
<dbReference type="InParanoid" id="E0VX01"/>
<dbReference type="InterPro" id="IPR001478">
    <property type="entry name" value="PDZ"/>
</dbReference>
<keyword evidence="7" id="KW-1185">Reference proteome</keyword>
<evidence type="ECO:0000259" key="3">
    <source>
        <dbReference type="PROSITE" id="PS50010"/>
    </source>
</evidence>
<dbReference type="PROSITE" id="PS50004">
    <property type="entry name" value="C2"/>
    <property type="match status" value="1"/>
</dbReference>
<dbReference type="PANTHER" id="PTHR46848">
    <property type="entry name" value="REGULATOR OF G-PROTEIN SIGNALING 3"/>
    <property type="match status" value="1"/>
</dbReference>
<proteinExistence type="predicted"/>
<dbReference type="SMART" id="SM00325">
    <property type="entry name" value="RhoGEF"/>
    <property type="match status" value="1"/>
</dbReference>
<dbReference type="SUPFAM" id="SSF50156">
    <property type="entry name" value="PDZ domain-like"/>
    <property type="match status" value="1"/>
</dbReference>